<feature type="transmembrane region" description="Helical" evidence="5">
    <location>
        <begin position="72"/>
        <end position="93"/>
    </location>
</feature>
<dbReference type="EMBL" id="CP009520">
    <property type="protein sequence ID" value="AKB43196.1"/>
    <property type="molecule type" value="Genomic_DNA"/>
</dbReference>
<dbReference type="KEGG" id="mvc:MSVAZ_0927"/>
<dbReference type="AlphaFoldDB" id="A0A0E3LGV8"/>
<comment type="subcellular location">
    <subcellularLocation>
        <location evidence="5">Cell membrane</location>
        <topology evidence="5">Multi-pass membrane protein</topology>
    </subcellularLocation>
    <subcellularLocation>
        <location evidence="1">Membrane</location>
        <topology evidence="1">Multi-pass membrane protein</topology>
    </subcellularLocation>
</comment>
<feature type="transmembrane region" description="Helical" evidence="5">
    <location>
        <begin position="48"/>
        <end position="66"/>
    </location>
</feature>
<dbReference type="InterPro" id="IPR051598">
    <property type="entry name" value="TSUP/Inactive_protease-like"/>
</dbReference>
<dbReference type="GeneID" id="24809324"/>
<reference evidence="6 7" key="1">
    <citation type="submission" date="2014-07" db="EMBL/GenBank/DDBJ databases">
        <title>Methanogenic archaea and the global carbon cycle.</title>
        <authorList>
            <person name="Henriksen J.R."/>
            <person name="Luke J."/>
            <person name="Reinhart S."/>
            <person name="Benedict M.N."/>
            <person name="Youngblut N.D."/>
            <person name="Metcalf M.E."/>
            <person name="Whitaker R.J."/>
            <person name="Metcalf W.W."/>
        </authorList>
    </citation>
    <scope>NUCLEOTIDE SEQUENCE [LARGE SCALE GENOMIC DNA]</scope>
    <source>
        <strain evidence="6 7">Z-761</strain>
    </source>
</reference>
<dbReference type="InterPro" id="IPR002781">
    <property type="entry name" value="TM_pro_TauE-like"/>
</dbReference>
<dbReference type="PANTHER" id="PTHR43701:SF2">
    <property type="entry name" value="MEMBRANE TRANSPORTER PROTEIN YJNA-RELATED"/>
    <property type="match status" value="1"/>
</dbReference>
<evidence type="ECO:0000256" key="5">
    <source>
        <dbReference type="RuleBase" id="RU363041"/>
    </source>
</evidence>
<keyword evidence="7" id="KW-1185">Reference proteome</keyword>
<sequence>MEDLIIYLLIGAAAGILSGLFGIGGGVIIIPALVVLQGFSQIKAQGTSLVALLPPVGILAFLEYYKRGNVDLYAGIIICIAMVISAKFGAQFANMLPMDVLRKAFGIFVILIGIKTFLGK</sequence>
<evidence type="ECO:0000256" key="3">
    <source>
        <dbReference type="ARBA" id="ARBA00022989"/>
    </source>
</evidence>
<protein>
    <recommendedName>
        <fullName evidence="5">Probable membrane transporter protein</fullName>
    </recommendedName>
</protein>
<dbReference type="HOGENOM" id="CLU_045498_13_2_2"/>
<dbReference type="STRING" id="1434123.MSVAZ_0927"/>
<dbReference type="Proteomes" id="UP000033096">
    <property type="component" value="Chromosome"/>
</dbReference>
<dbReference type="Pfam" id="PF01925">
    <property type="entry name" value="TauE"/>
    <property type="match status" value="1"/>
</dbReference>
<dbReference type="PATRIC" id="fig|1434123.4.peg.1080"/>
<proteinExistence type="inferred from homology"/>
<dbReference type="PANTHER" id="PTHR43701">
    <property type="entry name" value="MEMBRANE TRANSPORTER PROTEIN MJ0441-RELATED"/>
    <property type="match status" value="1"/>
</dbReference>
<accession>A0A0E3LGV8</accession>
<evidence type="ECO:0000313" key="7">
    <source>
        <dbReference type="Proteomes" id="UP000033096"/>
    </source>
</evidence>
<feature type="transmembrane region" description="Helical" evidence="5">
    <location>
        <begin position="6"/>
        <end position="36"/>
    </location>
</feature>
<keyword evidence="4 5" id="KW-0472">Membrane</keyword>
<evidence type="ECO:0000256" key="1">
    <source>
        <dbReference type="ARBA" id="ARBA00004141"/>
    </source>
</evidence>
<evidence type="ECO:0000256" key="2">
    <source>
        <dbReference type="ARBA" id="ARBA00022692"/>
    </source>
</evidence>
<keyword evidence="3 5" id="KW-1133">Transmembrane helix</keyword>
<dbReference type="GO" id="GO:0005886">
    <property type="term" value="C:plasma membrane"/>
    <property type="evidence" value="ECO:0007669"/>
    <property type="project" value="UniProtKB-SubCell"/>
</dbReference>
<name>A0A0E3LGV8_9EURY</name>
<evidence type="ECO:0000313" key="6">
    <source>
        <dbReference type="EMBL" id="AKB43196.1"/>
    </source>
</evidence>
<gene>
    <name evidence="6" type="ORF">MSVAZ_0927</name>
</gene>
<keyword evidence="2 5" id="KW-0812">Transmembrane</keyword>
<evidence type="ECO:0000256" key="4">
    <source>
        <dbReference type="ARBA" id="ARBA00023136"/>
    </source>
</evidence>
<comment type="similarity">
    <text evidence="5">Belongs to the 4-toluene sulfonate uptake permease (TSUP) (TC 2.A.102) family.</text>
</comment>
<keyword evidence="5" id="KW-1003">Cell membrane</keyword>
<dbReference type="RefSeq" id="WP_048118760.1">
    <property type="nucleotide sequence ID" value="NZ_CP009520.1"/>
</dbReference>
<organism evidence="6 7">
    <name type="scientific">Methanosarcina vacuolata Z-761</name>
    <dbReference type="NCBI Taxonomy" id="1434123"/>
    <lineage>
        <taxon>Archaea</taxon>
        <taxon>Methanobacteriati</taxon>
        <taxon>Methanobacteriota</taxon>
        <taxon>Stenosarchaea group</taxon>
        <taxon>Methanomicrobia</taxon>
        <taxon>Methanosarcinales</taxon>
        <taxon>Methanosarcinaceae</taxon>
        <taxon>Methanosarcina</taxon>
    </lineage>
</organism>
<feature type="transmembrane region" description="Helical" evidence="5">
    <location>
        <begin position="100"/>
        <end position="118"/>
    </location>
</feature>